<protein>
    <recommendedName>
        <fullName evidence="1">RNA-directed DNA polymerase</fullName>
        <ecNumber evidence="1">2.7.7.49</ecNumber>
    </recommendedName>
</protein>
<evidence type="ECO:0000256" key="6">
    <source>
        <dbReference type="ARBA" id="ARBA00022801"/>
    </source>
</evidence>
<evidence type="ECO:0000256" key="4">
    <source>
        <dbReference type="ARBA" id="ARBA00022722"/>
    </source>
</evidence>
<dbReference type="InterPro" id="IPR041373">
    <property type="entry name" value="RT_RNaseH"/>
</dbReference>
<dbReference type="PANTHER" id="PTHR37984">
    <property type="entry name" value="PROTEIN CBG26694"/>
    <property type="match status" value="1"/>
</dbReference>
<dbReference type="Proteomes" id="UP001286313">
    <property type="component" value="Unassembled WGS sequence"/>
</dbReference>
<dbReference type="GO" id="GO:0016787">
    <property type="term" value="F:hydrolase activity"/>
    <property type="evidence" value="ECO:0007669"/>
    <property type="project" value="UniProtKB-KW"/>
</dbReference>
<keyword evidence="5" id="KW-0255">Endonuclease</keyword>
<feature type="region of interest" description="Disordered" evidence="8">
    <location>
        <begin position="576"/>
        <end position="635"/>
    </location>
</feature>
<dbReference type="InterPro" id="IPR041588">
    <property type="entry name" value="Integrase_H2C2"/>
</dbReference>
<sequence length="635" mass="71493">MKPFRDLLKKPQGKRVYWDEQLQTMFRQAKEVICRLAKDGLAFYDRSSPTNAMTDFSKEGIGFVFLQQYSMREPAGAPFCCRSGWLLALCGSQHLSTAEAGYASVEGEALAWCLRKACLFLLGCPNLVLVTDHCPLVKLLGHRALKDIVNPRLFTLKEKTLQYRFTIRYLPSKSNCAADFLSRYPTLRAALDTVNEDLATDMEVATVAATTAAFADNGCITLDEVSVKNATIDDPVYQLLVAKVLAGDWCPKRSWEVACLWQFYGVRNRLAVSEGLVTYTYEQGSVRLVVPEPLCQQVAVHFHSGHQGLDSMLRRARQSVYWPGMEGDLQHLRETCSACNAHAQSQASEPLIITPPPEYPFQCTVTDLFQLDSNNYLVYTDRLTGWMEVCHLPTSATSNKLKTHLRSFFSRWGAPEELATDGGTNLVSDEMVEFFKRWGVRIQLLDTDSFAVARLQYLNKPLRGVNKSPAQLATGRQLRDGVPTAQSNCRVDRHWRQTLRHREVTMAQSRGEVEDRQGPARTLEPLTPGTKVWVQNQTYGAWDRSGVIVEVRPHRQYMVRLDGSGRISLRNRRHLRVRKSSPSLAQAGAQPATPTPAPAPNLIPSPQRSQPPPTRPRRMTQRPRYLADYIVPSPP</sequence>
<dbReference type="GO" id="GO:0003676">
    <property type="term" value="F:nucleic acid binding"/>
    <property type="evidence" value="ECO:0007669"/>
    <property type="project" value="InterPro"/>
</dbReference>
<organism evidence="10 11">
    <name type="scientific">Petrolisthes cinctipes</name>
    <name type="common">Flat porcelain crab</name>
    <dbReference type="NCBI Taxonomy" id="88211"/>
    <lineage>
        <taxon>Eukaryota</taxon>
        <taxon>Metazoa</taxon>
        <taxon>Ecdysozoa</taxon>
        <taxon>Arthropoda</taxon>
        <taxon>Crustacea</taxon>
        <taxon>Multicrustacea</taxon>
        <taxon>Malacostraca</taxon>
        <taxon>Eumalacostraca</taxon>
        <taxon>Eucarida</taxon>
        <taxon>Decapoda</taxon>
        <taxon>Pleocyemata</taxon>
        <taxon>Anomura</taxon>
        <taxon>Galatheoidea</taxon>
        <taxon>Porcellanidae</taxon>
        <taxon>Petrolisthes</taxon>
    </lineage>
</organism>
<dbReference type="InterPro" id="IPR012337">
    <property type="entry name" value="RNaseH-like_sf"/>
</dbReference>
<dbReference type="InterPro" id="IPR001584">
    <property type="entry name" value="Integrase_cat-core"/>
</dbReference>
<keyword evidence="7" id="KW-0695">RNA-directed DNA polymerase</keyword>
<evidence type="ECO:0000256" key="3">
    <source>
        <dbReference type="ARBA" id="ARBA00022695"/>
    </source>
</evidence>
<feature type="domain" description="Integrase catalytic" evidence="9">
    <location>
        <begin position="356"/>
        <end position="527"/>
    </location>
</feature>
<name>A0AAE1G3S7_PETCI</name>
<dbReference type="EMBL" id="JAWQEG010001059">
    <property type="protein sequence ID" value="KAK3882768.1"/>
    <property type="molecule type" value="Genomic_DNA"/>
</dbReference>
<dbReference type="Pfam" id="PF00665">
    <property type="entry name" value="rve"/>
    <property type="match status" value="1"/>
</dbReference>
<accession>A0AAE1G3S7</accession>
<evidence type="ECO:0000259" key="9">
    <source>
        <dbReference type="PROSITE" id="PS50994"/>
    </source>
</evidence>
<gene>
    <name evidence="10" type="ORF">Pcinc_012877</name>
</gene>
<keyword evidence="6" id="KW-0378">Hydrolase</keyword>
<dbReference type="GO" id="GO:0042575">
    <property type="term" value="C:DNA polymerase complex"/>
    <property type="evidence" value="ECO:0007669"/>
    <property type="project" value="UniProtKB-ARBA"/>
</dbReference>
<dbReference type="AlphaFoldDB" id="A0AAE1G3S7"/>
<dbReference type="GO" id="GO:0004519">
    <property type="term" value="F:endonuclease activity"/>
    <property type="evidence" value="ECO:0007669"/>
    <property type="project" value="UniProtKB-KW"/>
</dbReference>
<dbReference type="Pfam" id="PF17921">
    <property type="entry name" value="Integrase_H2C2"/>
    <property type="match status" value="1"/>
</dbReference>
<evidence type="ECO:0000256" key="8">
    <source>
        <dbReference type="SAM" id="MobiDB-lite"/>
    </source>
</evidence>
<dbReference type="SUPFAM" id="SSF53098">
    <property type="entry name" value="Ribonuclease H-like"/>
    <property type="match status" value="1"/>
</dbReference>
<dbReference type="GO" id="GO:0003964">
    <property type="term" value="F:RNA-directed DNA polymerase activity"/>
    <property type="evidence" value="ECO:0007669"/>
    <property type="project" value="UniProtKB-KW"/>
</dbReference>
<evidence type="ECO:0000313" key="10">
    <source>
        <dbReference type="EMBL" id="KAK3882768.1"/>
    </source>
</evidence>
<dbReference type="Pfam" id="PF17917">
    <property type="entry name" value="RT_RNaseH"/>
    <property type="match status" value="1"/>
</dbReference>
<dbReference type="InterPro" id="IPR043502">
    <property type="entry name" value="DNA/RNA_pol_sf"/>
</dbReference>
<dbReference type="InterPro" id="IPR050951">
    <property type="entry name" value="Retrovirus_Pol_polyprotein"/>
</dbReference>
<feature type="compositionally biased region" description="Pro residues" evidence="8">
    <location>
        <begin position="593"/>
        <end position="614"/>
    </location>
</feature>
<comment type="caution">
    <text evidence="10">The sequence shown here is derived from an EMBL/GenBank/DDBJ whole genome shotgun (WGS) entry which is preliminary data.</text>
</comment>
<dbReference type="GO" id="GO:0015074">
    <property type="term" value="P:DNA integration"/>
    <property type="evidence" value="ECO:0007669"/>
    <property type="project" value="InterPro"/>
</dbReference>
<dbReference type="EC" id="2.7.7.49" evidence="1"/>
<keyword evidence="4" id="KW-0540">Nuclease</keyword>
<dbReference type="Gene3D" id="3.30.420.10">
    <property type="entry name" value="Ribonuclease H-like superfamily/Ribonuclease H"/>
    <property type="match status" value="1"/>
</dbReference>
<dbReference type="SUPFAM" id="SSF56672">
    <property type="entry name" value="DNA/RNA polymerases"/>
    <property type="match status" value="1"/>
</dbReference>
<evidence type="ECO:0000256" key="2">
    <source>
        <dbReference type="ARBA" id="ARBA00022679"/>
    </source>
</evidence>
<keyword evidence="11" id="KW-1185">Reference proteome</keyword>
<dbReference type="Gene3D" id="1.10.340.70">
    <property type="match status" value="1"/>
</dbReference>
<reference evidence="10" key="1">
    <citation type="submission" date="2023-10" db="EMBL/GenBank/DDBJ databases">
        <title>Genome assemblies of two species of porcelain crab, Petrolisthes cinctipes and Petrolisthes manimaculis (Anomura: Porcellanidae).</title>
        <authorList>
            <person name="Angst P."/>
        </authorList>
    </citation>
    <scope>NUCLEOTIDE SEQUENCE</scope>
    <source>
        <strain evidence="10">PB745_01</strain>
        <tissue evidence="10">Gill</tissue>
    </source>
</reference>
<evidence type="ECO:0000313" key="11">
    <source>
        <dbReference type="Proteomes" id="UP001286313"/>
    </source>
</evidence>
<evidence type="ECO:0000256" key="1">
    <source>
        <dbReference type="ARBA" id="ARBA00012493"/>
    </source>
</evidence>
<proteinExistence type="predicted"/>
<dbReference type="InterPro" id="IPR036397">
    <property type="entry name" value="RNaseH_sf"/>
</dbReference>
<dbReference type="PANTHER" id="PTHR37984:SF7">
    <property type="entry name" value="INTEGRASE CATALYTIC DOMAIN-CONTAINING PROTEIN"/>
    <property type="match status" value="1"/>
</dbReference>
<dbReference type="PROSITE" id="PS50994">
    <property type="entry name" value="INTEGRASE"/>
    <property type="match status" value="1"/>
</dbReference>
<keyword evidence="2" id="KW-0808">Transferase</keyword>
<evidence type="ECO:0000256" key="5">
    <source>
        <dbReference type="ARBA" id="ARBA00022759"/>
    </source>
</evidence>
<evidence type="ECO:0000256" key="7">
    <source>
        <dbReference type="ARBA" id="ARBA00022918"/>
    </source>
</evidence>
<keyword evidence="3" id="KW-0548">Nucleotidyltransferase</keyword>